<evidence type="ECO:0000313" key="2">
    <source>
        <dbReference type="EMBL" id="BAC93549.1"/>
    </source>
</evidence>
<feature type="compositionally biased region" description="Basic and acidic residues" evidence="1">
    <location>
        <begin position="1"/>
        <end position="12"/>
    </location>
</feature>
<dbReference type="AlphaFoldDB" id="Q7MND2"/>
<dbReference type="HOGENOM" id="CLU_3278670_0_0_6"/>
<evidence type="ECO:0000313" key="3">
    <source>
        <dbReference type="Proteomes" id="UP000002675"/>
    </source>
</evidence>
<dbReference type="Proteomes" id="UP000002675">
    <property type="component" value="Chromosome I"/>
</dbReference>
<evidence type="ECO:0000256" key="1">
    <source>
        <dbReference type="SAM" id="MobiDB-lite"/>
    </source>
</evidence>
<feature type="region of interest" description="Disordered" evidence="1">
    <location>
        <begin position="1"/>
        <end position="22"/>
    </location>
</feature>
<protein>
    <submittedName>
        <fullName evidence="2">Uncharacterized protein</fullName>
    </submittedName>
</protein>
<reference evidence="2 3" key="1">
    <citation type="journal article" date="2003" name="Genome Res.">
        <title>Comparative genome analysis of Vibrio vulnificus, a marine pathogen.</title>
        <authorList>
            <person name="Chen C.Y."/>
            <person name="Wu K.M."/>
            <person name="Chang Y.C."/>
            <person name="Chang C.H."/>
            <person name="Tsai H.C."/>
            <person name="Liao T.L."/>
            <person name="Liu Y.M."/>
            <person name="Chen H.J."/>
            <person name="Shen A.B."/>
            <person name="Li J.C."/>
            <person name="Su T.L."/>
            <person name="Shao C.P."/>
            <person name="Lee C.T."/>
            <person name="Hor L.I."/>
            <person name="Tsai S.F."/>
        </authorList>
    </citation>
    <scope>NUCLEOTIDE SEQUENCE [LARGE SCALE GENOMIC DNA]</scope>
    <source>
        <strain evidence="2 3">YJ016</strain>
    </source>
</reference>
<sequence>MFDDSINHRTEEQGADPPNNKVVDRVKMGDLMQMFEGKVSQ</sequence>
<name>Q7MND2_VIBVY</name>
<accession>Q7MND2</accession>
<gene>
    <name evidence="2" type="ordered locus">VV0784</name>
</gene>
<proteinExistence type="predicted"/>
<organism evidence="2 3">
    <name type="scientific">Vibrio vulnificus (strain YJ016)</name>
    <dbReference type="NCBI Taxonomy" id="196600"/>
    <lineage>
        <taxon>Bacteria</taxon>
        <taxon>Pseudomonadati</taxon>
        <taxon>Pseudomonadota</taxon>
        <taxon>Gammaproteobacteria</taxon>
        <taxon>Vibrionales</taxon>
        <taxon>Vibrionaceae</taxon>
        <taxon>Vibrio</taxon>
    </lineage>
</organism>
<dbReference type="KEGG" id="vvy:VV0784"/>
<dbReference type="EMBL" id="BA000037">
    <property type="protein sequence ID" value="BAC93549.1"/>
    <property type="molecule type" value="Genomic_DNA"/>
</dbReference>